<comment type="similarity">
    <text evidence="2">Belongs to the mitochondrion-specific ribosomal protein mL49 family.</text>
</comment>
<dbReference type="EMBL" id="CAJNOI010000081">
    <property type="protein sequence ID" value="CAF1021681.1"/>
    <property type="molecule type" value="Genomic_DNA"/>
</dbReference>
<evidence type="ECO:0000256" key="1">
    <source>
        <dbReference type="ARBA" id="ARBA00004173"/>
    </source>
</evidence>
<keyword evidence="5" id="KW-0687">Ribonucleoprotein</keyword>
<dbReference type="AlphaFoldDB" id="A0A814IHE9"/>
<evidence type="ECO:0000313" key="14">
    <source>
        <dbReference type="Proteomes" id="UP000663877"/>
    </source>
</evidence>
<dbReference type="OrthoDB" id="19439at2759"/>
<dbReference type="Pfam" id="PF05046">
    <property type="entry name" value="Img2"/>
    <property type="match status" value="1"/>
</dbReference>
<evidence type="ECO:0000313" key="11">
    <source>
        <dbReference type="EMBL" id="CAF1369646.1"/>
    </source>
</evidence>
<evidence type="ECO:0000256" key="2">
    <source>
        <dbReference type="ARBA" id="ARBA00005677"/>
    </source>
</evidence>
<evidence type="ECO:0000313" key="12">
    <source>
        <dbReference type="EMBL" id="CAF3701342.1"/>
    </source>
</evidence>
<dbReference type="EMBL" id="CAJNON010000751">
    <property type="protein sequence ID" value="CAF1369646.1"/>
    <property type="molecule type" value="Genomic_DNA"/>
</dbReference>
<organism evidence="8 14">
    <name type="scientific">Adineta steineri</name>
    <dbReference type="NCBI Taxonomy" id="433720"/>
    <lineage>
        <taxon>Eukaryota</taxon>
        <taxon>Metazoa</taxon>
        <taxon>Spiralia</taxon>
        <taxon>Gnathifera</taxon>
        <taxon>Rotifera</taxon>
        <taxon>Eurotatoria</taxon>
        <taxon>Bdelloidea</taxon>
        <taxon>Adinetida</taxon>
        <taxon>Adinetidae</taxon>
        <taxon>Adineta</taxon>
    </lineage>
</organism>
<dbReference type="InterPro" id="IPR007740">
    <property type="entry name" value="Ribosomal_mL49"/>
</dbReference>
<dbReference type="PANTHER" id="PTHR13477:SF0">
    <property type="entry name" value="LARGE RIBOSOMAL SUBUNIT PROTEIN ML49"/>
    <property type="match status" value="1"/>
</dbReference>
<evidence type="ECO:0000313" key="9">
    <source>
        <dbReference type="EMBL" id="CAF1311445.1"/>
    </source>
</evidence>
<evidence type="ECO:0000256" key="7">
    <source>
        <dbReference type="ARBA" id="ARBA00035545"/>
    </source>
</evidence>
<comment type="caution">
    <text evidence="8">The sequence shown here is derived from an EMBL/GenBank/DDBJ whole genome shotgun (WGS) entry which is preliminary data.</text>
</comment>
<evidence type="ECO:0000313" key="10">
    <source>
        <dbReference type="EMBL" id="CAF1314111.1"/>
    </source>
</evidence>
<dbReference type="EMBL" id="CAJNOM010000276">
    <property type="protein sequence ID" value="CAF1311445.1"/>
    <property type="molecule type" value="Genomic_DNA"/>
</dbReference>
<dbReference type="PANTHER" id="PTHR13477">
    <property type="entry name" value="MITOCHONDRIAL 39S RIBOSOMAL PROTEIN L49"/>
    <property type="match status" value="1"/>
</dbReference>
<dbReference type="Proteomes" id="UP000663877">
    <property type="component" value="Unassembled WGS sequence"/>
</dbReference>
<sequence length="232" mass="27645">MSLILQNILRRCPSSLINNVSLRLWSSNGQFPSHPMGTEEYENQPRKSLTELPDELTERGNKPEFISGYESTKDGWQWVDNILFKSEIPQPPKHATPSGWVPPDPILARQWPYFVDRDRFHSYALYVRILPVMLEYWLHEQHRYYLNIFRRRVEYDIYAQRTRRFSLLELISGDIWALDNDLKTYLTKRVELTADKSKELPILSQVDEIKRHILVDGEYEEWIADFLKEKGF</sequence>
<dbReference type="Proteomes" id="UP000663881">
    <property type="component" value="Unassembled WGS sequence"/>
</dbReference>
<dbReference type="EMBL" id="CAJOAY010000605">
    <property type="protein sequence ID" value="CAF3701342.1"/>
    <property type="molecule type" value="Genomic_DNA"/>
</dbReference>
<keyword evidence="13" id="KW-1185">Reference proteome</keyword>
<evidence type="ECO:0000313" key="13">
    <source>
        <dbReference type="Proteomes" id="UP000663832"/>
    </source>
</evidence>
<protein>
    <recommendedName>
        <fullName evidence="6">Large ribosomal subunit protein mL49</fullName>
    </recommendedName>
    <alternativeName>
        <fullName evidence="7">39S ribosomal protein L49, mitochondrial</fullName>
    </alternativeName>
</protein>
<evidence type="ECO:0000256" key="5">
    <source>
        <dbReference type="ARBA" id="ARBA00023274"/>
    </source>
</evidence>
<reference evidence="8" key="1">
    <citation type="submission" date="2021-02" db="EMBL/GenBank/DDBJ databases">
        <authorList>
            <person name="Nowell W R."/>
        </authorList>
    </citation>
    <scope>NUCLEOTIDE SEQUENCE</scope>
</reference>
<accession>A0A814IHE9</accession>
<dbReference type="Proteomes" id="UP000663891">
    <property type="component" value="Unassembled WGS sequence"/>
</dbReference>
<evidence type="ECO:0000313" key="8">
    <source>
        <dbReference type="EMBL" id="CAF1021681.1"/>
    </source>
</evidence>
<evidence type="ECO:0000256" key="4">
    <source>
        <dbReference type="ARBA" id="ARBA00023128"/>
    </source>
</evidence>
<dbReference type="Gene3D" id="3.30.780.10">
    <property type="entry name" value="SUI1-like domain"/>
    <property type="match status" value="1"/>
</dbReference>
<dbReference type="Proteomes" id="UP000663832">
    <property type="component" value="Unassembled WGS sequence"/>
</dbReference>
<evidence type="ECO:0000256" key="3">
    <source>
        <dbReference type="ARBA" id="ARBA00022980"/>
    </source>
</evidence>
<dbReference type="EMBL" id="CAJNOM010000279">
    <property type="protein sequence ID" value="CAF1314111.1"/>
    <property type="molecule type" value="Genomic_DNA"/>
</dbReference>
<dbReference type="GO" id="GO:0006412">
    <property type="term" value="P:translation"/>
    <property type="evidence" value="ECO:0007669"/>
    <property type="project" value="InterPro"/>
</dbReference>
<keyword evidence="4" id="KW-0496">Mitochondrion</keyword>
<dbReference type="GO" id="GO:0005762">
    <property type="term" value="C:mitochondrial large ribosomal subunit"/>
    <property type="evidence" value="ECO:0007669"/>
    <property type="project" value="TreeGrafter"/>
</dbReference>
<keyword evidence="3" id="KW-0689">Ribosomal protein</keyword>
<evidence type="ECO:0000256" key="6">
    <source>
        <dbReference type="ARBA" id="ARBA00035191"/>
    </source>
</evidence>
<proteinExistence type="inferred from homology"/>
<comment type="subcellular location">
    <subcellularLocation>
        <location evidence="1">Mitochondrion</location>
    </subcellularLocation>
</comment>
<name>A0A814IHE9_9BILA</name>
<gene>
    <name evidence="8" type="ORF">BJG266_LOCUS17031</name>
    <name evidence="12" type="ORF">OKA104_LOCUS12517</name>
    <name evidence="9" type="ORF">QVE165_LOCUS31813</name>
    <name evidence="10" type="ORF">QVE165_LOCUS31957</name>
    <name evidence="11" type="ORF">VCS650_LOCUS34786</name>
</gene>
<dbReference type="GO" id="GO:0003735">
    <property type="term" value="F:structural constituent of ribosome"/>
    <property type="evidence" value="ECO:0007669"/>
    <property type="project" value="InterPro"/>
</dbReference>